<feature type="domain" description="ATP-grasp" evidence="4">
    <location>
        <begin position="112"/>
        <end position="317"/>
    </location>
</feature>
<dbReference type="GO" id="GO:0008716">
    <property type="term" value="F:D-alanine-D-alanine ligase activity"/>
    <property type="evidence" value="ECO:0007669"/>
    <property type="project" value="InterPro"/>
</dbReference>
<dbReference type="AlphaFoldDB" id="A0A3A4RAU4"/>
<comment type="similarity">
    <text evidence="1">Belongs to the D-alanine--D-alanine ligase family.</text>
</comment>
<dbReference type="InterPro" id="IPR011761">
    <property type="entry name" value="ATP-grasp"/>
</dbReference>
<dbReference type="SUPFAM" id="SSF56059">
    <property type="entry name" value="Glutathione synthetase ATP-binding domain-like"/>
    <property type="match status" value="1"/>
</dbReference>
<dbReference type="EMBL" id="QZJZ01000063">
    <property type="protein sequence ID" value="RJP58651.1"/>
    <property type="molecule type" value="Genomic_DNA"/>
</dbReference>
<evidence type="ECO:0000256" key="3">
    <source>
        <dbReference type="PROSITE-ProRule" id="PRU00409"/>
    </source>
</evidence>
<dbReference type="PANTHER" id="PTHR23132">
    <property type="entry name" value="D-ALANINE--D-ALANINE LIGASE"/>
    <property type="match status" value="1"/>
</dbReference>
<reference evidence="5 6" key="1">
    <citation type="journal article" date="2017" name="ISME J.">
        <title>Energy and carbon metabolisms in a deep terrestrial subsurface fluid microbial community.</title>
        <authorList>
            <person name="Momper L."/>
            <person name="Jungbluth S.P."/>
            <person name="Lee M.D."/>
            <person name="Amend J.P."/>
        </authorList>
    </citation>
    <scope>NUCLEOTIDE SEQUENCE [LARGE SCALE GENOMIC DNA]</scope>
    <source>
        <strain evidence="5">SURF_26</strain>
    </source>
</reference>
<dbReference type="GO" id="GO:0005524">
    <property type="term" value="F:ATP binding"/>
    <property type="evidence" value="ECO:0007669"/>
    <property type="project" value="UniProtKB-UniRule"/>
</dbReference>
<organism evidence="5 6">
    <name type="scientific">Candidatus Auribacter fodinae</name>
    <dbReference type="NCBI Taxonomy" id="2093366"/>
    <lineage>
        <taxon>Bacteria</taxon>
        <taxon>Pseudomonadati</taxon>
        <taxon>Candidatus Auribacterota</taxon>
        <taxon>Candidatus Auribacteria</taxon>
        <taxon>Candidatus Auribacterales</taxon>
        <taxon>Candidatus Auribacteraceae</taxon>
        <taxon>Candidatus Auribacter</taxon>
    </lineage>
</organism>
<name>A0A3A4RAU4_9BACT</name>
<evidence type="ECO:0000313" key="6">
    <source>
        <dbReference type="Proteomes" id="UP000266426"/>
    </source>
</evidence>
<accession>A0A3A4RAU4</accession>
<dbReference type="InterPro" id="IPR013815">
    <property type="entry name" value="ATP_grasp_subdomain_1"/>
</dbReference>
<keyword evidence="3" id="KW-0067">ATP-binding</keyword>
<proteinExistence type="inferred from homology"/>
<dbReference type="Gene3D" id="3.30.1490.20">
    <property type="entry name" value="ATP-grasp fold, A domain"/>
    <property type="match status" value="1"/>
</dbReference>
<comment type="caution">
    <text evidence="5">The sequence shown here is derived from an EMBL/GenBank/DDBJ whole genome shotgun (WGS) entry which is preliminary data.</text>
</comment>
<dbReference type="Gene3D" id="3.30.470.20">
    <property type="entry name" value="ATP-grasp fold, B domain"/>
    <property type="match status" value="1"/>
</dbReference>
<dbReference type="PANTHER" id="PTHR23132:SF23">
    <property type="entry name" value="D-ALANINE--D-ALANINE LIGASE B"/>
    <property type="match status" value="1"/>
</dbReference>
<dbReference type="Pfam" id="PF07478">
    <property type="entry name" value="Dala_Dala_lig_C"/>
    <property type="match status" value="1"/>
</dbReference>
<dbReference type="PROSITE" id="PS50975">
    <property type="entry name" value="ATP_GRASP"/>
    <property type="match status" value="1"/>
</dbReference>
<evidence type="ECO:0000259" key="4">
    <source>
        <dbReference type="PROSITE" id="PS50975"/>
    </source>
</evidence>
<protein>
    <submittedName>
        <fullName evidence="5">ATP-grasp domain-containing protein</fullName>
    </submittedName>
</protein>
<dbReference type="InterPro" id="IPR011095">
    <property type="entry name" value="Dala_Dala_lig_C"/>
</dbReference>
<gene>
    <name evidence="5" type="ORF">C4541_07560</name>
</gene>
<evidence type="ECO:0000256" key="2">
    <source>
        <dbReference type="ARBA" id="ARBA00022598"/>
    </source>
</evidence>
<sequence length="327" mass="36191">MYTAIVVASEVNPRADNEDAMRCAQSVGRALDGRGIESAIIPLNESAFDGNDPVIDRRLFAGADCVFNLFEGFSYNSYAEVVFAEWLEKNSIPFTGNASRALRICLDKSACKKALALNGIPTPHGAMTCSVESLDSLSLRYPVFIKPASEDASVGIDSGALCWNEESLRREMEKKIRLYPEGMIIEEFLPGVEYNASFIGSAQLIAVAHIDYAQYPDLPPFLTYDSKWNRESREYSAIQPVICNDNSIRERIRRIGSDAAQVLGCGGYFRIDFREKNGNLYVIDVNPNPDINEDAGFSNHARSAGYTYQDMIELIVKESFGGKNGRA</sequence>
<evidence type="ECO:0000313" key="5">
    <source>
        <dbReference type="EMBL" id="RJP58651.1"/>
    </source>
</evidence>
<dbReference type="Proteomes" id="UP000266426">
    <property type="component" value="Unassembled WGS sequence"/>
</dbReference>
<evidence type="ECO:0000256" key="1">
    <source>
        <dbReference type="ARBA" id="ARBA00010871"/>
    </source>
</evidence>
<keyword evidence="2" id="KW-0436">Ligase</keyword>
<keyword evidence="3" id="KW-0547">Nucleotide-binding</keyword>
<dbReference type="GO" id="GO:0046872">
    <property type="term" value="F:metal ion binding"/>
    <property type="evidence" value="ECO:0007669"/>
    <property type="project" value="InterPro"/>
</dbReference>